<dbReference type="PROSITE" id="PS51898">
    <property type="entry name" value="TYR_RECOMBINASE"/>
    <property type="match status" value="1"/>
</dbReference>
<dbReference type="Pfam" id="PF22022">
    <property type="entry name" value="Phage_int_M"/>
    <property type="match status" value="1"/>
</dbReference>
<gene>
    <name evidence="6" type="ordered locus">BURPS1710b_3669</name>
</gene>
<evidence type="ECO:0000256" key="4">
    <source>
        <dbReference type="ARBA" id="ARBA00023172"/>
    </source>
</evidence>
<sequence length="462" mass="51901">MLLRRPPKSSENPARVLDSAGFFVVQRPPKLRWNRIRSNRLAGIFVGIAQTPVGTNDMNLSDLAVRNAKPQDKPYKLTDGDGMFLLVQPNGGKYWRLAYRYLGKQKTLALGVYPEVSLALARQRRAEAREQLAKGADPGETKKADRRAARLAADNSFEVVALAWLEERRPYVEPRQHERTLVRLKNDVFPWLGKRPIADIDAPEILAVLKRIDSRGARFTAHRIRSEIGRVFVYGIKEGHCKANPAASLVKAIPPAQTTHFASITEPAQVGEMLRAFDGFSGTFPVLCALKLAPMLFVRPGELRKAEWSHFDLEKAEWRYLVTKTKTEHLVPLATQAVKILKELHAVTGSGQYVFPGARSKQRPMSDAAINAALRRLGYDTRTEITGHGFRAMARTILHEELEQKPEVIEHQLAHTVPDTLGRAYNRTKFIKERCAMMQKWADFLDQLKLGAKIIPIAAVAS</sequence>
<protein>
    <submittedName>
        <fullName evidence="6">Prophage CP4-like integrase</fullName>
    </submittedName>
</protein>
<dbReference type="PANTHER" id="PTHR30629">
    <property type="entry name" value="PROPHAGE INTEGRASE"/>
    <property type="match status" value="1"/>
</dbReference>
<dbReference type="CDD" id="cd00801">
    <property type="entry name" value="INT_P4_C"/>
    <property type="match status" value="1"/>
</dbReference>
<name>Q3JN19_BURP1</name>
<reference evidence="6 7" key="1">
    <citation type="submission" date="2005-09" db="EMBL/GenBank/DDBJ databases">
        <authorList>
            <person name="Woods D.E."/>
            <person name="Nierman W.C."/>
        </authorList>
    </citation>
    <scope>NUCLEOTIDE SEQUENCE [LARGE SCALE GENOMIC DNA]</scope>
    <source>
        <strain evidence="6 7">1710b</strain>
    </source>
</reference>
<dbReference type="SUPFAM" id="SSF56349">
    <property type="entry name" value="DNA breaking-rejoining enzymes"/>
    <property type="match status" value="1"/>
</dbReference>
<dbReference type="EMBL" id="CP000124">
    <property type="protein sequence ID" value="ABA49692.1"/>
    <property type="molecule type" value="Genomic_DNA"/>
</dbReference>
<dbReference type="InterPro" id="IPR010998">
    <property type="entry name" value="Integrase_recombinase_N"/>
</dbReference>
<dbReference type="GO" id="GO:0006310">
    <property type="term" value="P:DNA recombination"/>
    <property type="evidence" value="ECO:0007669"/>
    <property type="project" value="UniProtKB-KW"/>
</dbReference>
<dbReference type="Proteomes" id="UP000002700">
    <property type="component" value="Chromosome I"/>
</dbReference>
<dbReference type="Gene3D" id="1.10.150.130">
    <property type="match status" value="1"/>
</dbReference>
<evidence type="ECO:0000313" key="7">
    <source>
        <dbReference type="Proteomes" id="UP000002700"/>
    </source>
</evidence>
<evidence type="ECO:0000313" key="6">
    <source>
        <dbReference type="EMBL" id="ABA49692.1"/>
    </source>
</evidence>
<dbReference type="PANTHER" id="PTHR30629:SF2">
    <property type="entry name" value="PROPHAGE INTEGRASE INTS-RELATED"/>
    <property type="match status" value="1"/>
</dbReference>
<keyword evidence="2" id="KW-0229">DNA integration</keyword>
<accession>Q3JN19</accession>
<evidence type="ECO:0000256" key="3">
    <source>
        <dbReference type="ARBA" id="ARBA00023125"/>
    </source>
</evidence>
<dbReference type="InterPro" id="IPR013762">
    <property type="entry name" value="Integrase-like_cat_sf"/>
</dbReference>
<evidence type="ECO:0000256" key="2">
    <source>
        <dbReference type="ARBA" id="ARBA00022908"/>
    </source>
</evidence>
<dbReference type="GO" id="GO:0015074">
    <property type="term" value="P:DNA integration"/>
    <property type="evidence" value="ECO:0007669"/>
    <property type="project" value="UniProtKB-KW"/>
</dbReference>
<dbReference type="HOGENOM" id="CLU_027562_0_0_4"/>
<proteinExistence type="inferred from homology"/>
<dbReference type="InterPro" id="IPR050808">
    <property type="entry name" value="Phage_Integrase"/>
</dbReference>
<dbReference type="KEGG" id="bpm:BURPS1710b_3669"/>
<dbReference type="Pfam" id="PF00589">
    <property type="entry name" value="Phage_integrase"/>
    <property type="match status" value="1"/>
</dbReference>
<dbReference type="EnsemblBacteria" id="ABA49692">
    <property type="protein sequence ID" value="ABA49692"/>
    <property type="gene ID" value="BURPS1710b_3669"/>
</dbReference>
<comment type="similarity">
    <text evidence="1">Belongs to the 'phage' integrase family.</text>
</comment>
<dbReference type="Gene3D" id="3.30.160.390">
    <property type="entry name" value="Integrase, DNA-binding domain"/>
    <property type="match status" value="1"/>
</dbReference>
<dbReference type="AlphaFoldDB" id="Q3JN19"/>
<dbReference type="Gene3D" id="1.10.443.10">
    <property type="entry name" value="Intergrase catalytic core"/>
    <property type="match status" value="1"/>
</dbReference>
<organism evidence="6 7">
    <name type="scientific">Burkholderia pseudomallei (strain 1710b)</name>
    <dbReference type="NCBI Taxonomy" id="320372"/>
    <lineage>
        <taxon>Bacteria</taxon>
        <taxon>Pseudomonadati</taxon>
        <taxon>Pseudomonadota</taxon>
        <taxon>Betaproteobacteria</taxon>
        <taxon>Burkholderiales</taxon>
        <taxon>Burkholderiaceae</taxon>
        <taxon>Burkholderia</taxon>
        <taxon>pseudomallei group</taxon>
    </lineage>
</organism>
<feature type="domain" description="Tyr recombinase" evidence="5">
    <location>
        <begin position="260"/>
        <end position="438"/>
    </location>
</feature>
<keyword evidence="4" id="KW-0233">DNA recombination</keyword>
<dbReference type="InterPro" id="IPR038488">
    <property type="entry name" value="Integrase_DNA-bd_sf"/>
</dbReference>
<dbReference type="InterPro" id="IPR002104">
    <property type="entry name" value="Integrase_catalytic"/>
</dbReference>
<evidence type="ECO:0000256" key="1">
    <source>
        <dbReference type="ARBA" id="ARBA00008857"/>
    </source>
</evidence>
<dbReference type="InterPro" id="IPR025166">
    <property type="entry name" value="Integrase_DNA_bind_dom"/>
</dbReference>
<dbReference type="GO" id="GO:0003677">
    <property type="term" value="F:DNA binding"/>
    <property type="evidence" value="ECO:0007669"/>
    <property type="project" value="UniProtKB-KW"/>
</dbReference>
<dbReference type="InterPro" id="IPR011010">
    <property type="entry name" value="DNA_brk_join_enz"/>
</dbReference>
<keyword evidence="3" id="KW-0238">DNA-binding</keyword>
<dbReference type="Pfam" id="PF13356">
    <property type="entry name" value="Arm-DNA-bind_3"/>
    <property type="match status" value="1"/>
</dbReference>
<evidence type="ECO:0000259" key="5">
    <source>
        <dbReference type="PROSITE" id="PS51898"/>
    </source>
</evidence>
<dbReference type="InterPro" id="IPR053876">
    <property type="entry name" value="Phage_int_M"/>
</dbReference>